<feature type="transmembrane region" description="Helical" evidence="1">
    <location>
        <begin position="20"/>
        <end position="38"/>
    </location>
</feature>
<dbReference type="AlphaFoldDB" id="A0A1C7MTD8"/>
<feature type="non-terminal residue" evidence="2">
    <location>
        <position position="107"/>
    </location>
</feature>
<keyword evidence="1" id="KW-0812">Transmembrane</keyword>
<dbReference type="Proteomes" id="UP000092993">
    <property type="component" value="Unassembled WGS sequence"/>
</dbReference>
<keyword evidence="1" id="KW-0472">Membrane</keyword>
<evidence type="ECO:0000313" key="2">
    <source>
        <dbReference type="EMBL" id="OBZ78194.1"/>
    </source>
</evidence>
<evidence type="ECO:0000256" key="1">
    <source>
        <dbReference type="SAM" id="Phobius"/>
    </source>
</evidence>
<comment type="caution">
    <text evidence="2">The sequence shown here is derived from an EMBL/GenBank/DDBJ whole genome shotgun (WGS) entry which is preliminary data.</text>
</comment>
<keyword evidence="3" id="KW-1185">Reference proteome</keyword>
<sequence length="107" mass="12602">HPTLKILTYDAIKSKVHLRSWINVICVGRLGTILCSLVNRHLIMYFTPFFLDLRFRHYDAHHKVLEEMASKDDSELKGFLDEYDDMHHNLDKINDDDFTVMFSFDGA</sequence>
<feature type="non-terminal residue" evidence="2">
    <location>
        <position position="1"/>
    </location>
</feature>
<keyword evidence="1" id="KW-1133">Transmembrane helix</keyword>
<name>A0A1C7MTD8_GRIFR</name>
<organism evidence="2 3">
    <name type="scientific">Grifola frondosa</name>
    <name type="common">Maitake</name>
    <name type="synonym">Polyporus frondosus</name>
    <dbReference type="NCBI Taxonomy" id="5627"/>
    <lineage>
        <taxon>Eukaryota</taxon>
        <taxon>Fungi</taxon>
        <taxon>Dikarya</taxon>
        <taxon>Basidiomycota</taxon>
        <taxon>Agaricomycotina</taxon>
        <taxon>Agaricomycetes</taxon>
        <taxon>Polyporales</taxon>
        <taxon>Grifolaceae</taxon>
        <taxon>Grifola</taxon>
    </lineage>
</organism>
<reference evidence="2 3" key="1">
    <citation type="submission" date="2016-03" db="EMBL/GenBank/DDBJ databases">
        <title>Whole genome sequencing of Grifola frondosa 9006-11.</title>
        <authorList>
            <person name="Min B."/>
            <person name="Park H."/>
            <person name="Kim J.-G."/>
            <person name="Cho H."/>
            <person name="Oh Y.-L."/>
            <person name="Kong W.-S."/>
            <person name="Choi I.-G."/>
        </authorList>
    </citation>
    <scope>NUCLEOTIDE SEQUENCE [LARGE SCALE GENOMIC DNA]</scope>
    <source>
        <strain evidence="2 3">9006-11</strain>
    </source>
</reference>
<dbReference type="EMBL" id="LUGG01000002">
    <property type="protein sequence ID" value="OBZ78194.1"/>
    <property type="molecule type" value="Genomic_DNA"/>
</dbReference>
<gene>
    <name evidence="2" type="ORF">A0H81_01777</name>
</gene>
<accession>A0A1C7MTD8</accession>
<evidence type="ECO:0000313" key="3">
    <source>
        <dbReference type="Proteomes" id="UP000092993"/>
    </source>
</evidence>
<proteinExistence type="predicted"/>
<protein>
    <submittedName>
        <fullName evidence="2">Uncharacterized protein</fullName>
    </submittedName>
</protein>